<evidence type="ECO:0000313" key="3">
    <source>
        <dbReference type="EMBL" id="EQD25935.1"/>
    </source>
</evidence>
<reference evidence="3" key="1">
    <citation type="submission" date="2013-08" db="EMBL/GenBank/DDBJ databases">
        <authorList>
            <person name="Mendez C."/>
            <person name="Richter M."/>
            <person name="Ferrer M."/>
            <person name="Sanchez J."/>
        </authorList>
    </citation>
    <scope>NUCLEOTIDE SEQUENCE</scope>
</reference>
<dbReference type="InterPro" id="IPR002560">
    <property type="entry name" value="Transposase_DDE"/>
</dbReference>
<comment type="caution">
    <text evidence="3">The sequence shown here is derived from an EMBL/GenBank/DDBJ whole genome shotgun (WGS) entry which is preliminary data.</text>
</comment>
<protein>
    <submittedName>
        <fullName evidence="3">Transposase IS204/IS1001/IS1096/IS1165 family protein</fullName>
    </submittedName>
</protein>
<dbReference type="EMBL" id="AUZZ01011533">
    <property type="protein sequence ID" value="EQD25935.1"/>
    <property type="molecule type" value="Genomic_DNA"/>
</dbReference>
<feature type="non-terminal residue" evidence="3">
    <location>
        <position position="1"/>
    </location>
</feature>
<reference evidence="3" key="2">
    <citation type="journal article" date="2014" name="ISME J.">
        <title>Microbial stratification in low pH oxic and suboxic macroscopic growths along an acid mine drainage.</title>
        <authorList>
            <person name="Mendez-Garcia C."/>
            <person name="Mesa V."/>
            <person name="Sprenger R.R."/>
            <person name="Richter M."/>
            <person name="Diez M.S."/>
            <person name="Solano J."/>
            <person name="Bargiela R."/>
            <person name="Golyshina O.V."/>
            <person name="Manteca A."/>
            <person name="Ramos J.L."/>
            <person name="Gallego J.R."/>
            <person name="Llorente I."/>
            <person name="Martins Dos Santos V.A."/>
            <person name="Jensen O.N."/>
            <person name="Pelaez A.I."/>
            <person name="Sanchez J."/>
            <person name="Ferrer M."/>
        </authorList>
    </citation>
    <scope>NUCLEOTIDE SEQUENCE</scope>
</reference>
<feature type="domain" description="Transposase IS204/IS1001/IS1096/IS1165 DDE" evidence="1">
    <location>
        <begin position="91"/>
        <end position="176"/>
    </location>
</feature>
<dbReference type="Pfam" id="PF01610">
    <property type="entry name" value="DDE_Tnp_ISL3"/>
    <property type="match status" value="1"/>
</dbReference>
<dbReference type="PANTHER" id="PTHR33498:SF1">
    <property type="entry name" value="TRANSPOSASE FOR INSERTION SEQUENCE ELEMENT IS1557"/>
    <property type="match status" value="1"/>
</dbReference>
<feature type="domain" description="Transposase IS204/IS1001/IS1096/IS1165 helix-turn-helix" evidence="2">
    <location>
        <begin position="27"/>
        <end position="77"/>
    </location>
</feature>
<dbReference type="AlphaFoldDB" id="T0Z834"/>
<gene>
    <name evidence="3" type="ORF">B2A_15873</name>
</gene>
<dbReference type="InterPro" id="IPR047951">
    <property type="entry name" value="Transpos_ISL3"/>
</dbReference>
<accession>T0Z834</accession>
<dbReference type="InterPro" id="IPR032877">
    <property type="entry name" value="Transposase_HTH"/>
</dbReference>
<sequence>LDSGIYQAYIHASIPRVICPDHGRIQVKTEWSEKGSRFTNRFEVHAIDVLSSTDVKKGSLILGISWDQAWHIMQKAVSRGLARKTSVPGRIGVDEKSYGKHHHYITIVYDLNNPAVDHIEFDRKKESLDLYYTKIGKDAPANIEAISMDMWDPFIASTRTHVDDAKSKIVFDRFHI</sequence>
<organism evidence="3">
    <name type="scientific">mine drainage metagenome</name>
    <dbReference type="NCBI Taxonomy" id="410659"/>
    <lineage>
        <taxon>unclassified sequences</taxon>
        <taxon>metagenomes</taxon>
        <taxon>ecological metagenomes</taxon>
    </lineage>
</organism>
<name>T0Z834_9ZZZZ</name>
<dbReference type="PANTHER" id="PTHR33498">
    <property type="entry name" value="TRANSPOSASE FOR INSERTION SEQUENCE ELEMENT IS1557"/>
    <property type="match status" value="1"/>
</dbReference>
<evidence type="ECO:0000259" key="1">
    <source>
        <dbReference type="Pfam" id="PF01610"/>
    </source>
</evidence>
<proteinExistence type="predicted"/>
<dbReference type="Pfam" id="PF13542">
    <property type="entry name" value="HTH_Tnp_ISL3"/>
    <property type="match status" value="1"/>
</dbReference>
<evidence type="ECO:0000259" key="2">
    <source>
        <dbReference type="Pfam" id="PF13542"/>
    </source>
</evidence>